<evidence type="ECO:0000259" key="3">
    <source>
        <dbReference type="PROSITE" id="PS51782"/>
    </source>
</evidence>
<dbReference type="PROSITE" id="PS51782">
    <property type="entry name" value="LYSM"/>
    <property type="match status" value="1"/>
</dbReference>
<dbReference type="InterPro" id="IPR018392">
    <property type="entry name" value="LysM"/>
</dbReference>
<feature type="transmembrane region" description="Helical" evidence="2">
    <location>
        <begin position="164"/>
        <end position="186"/>
    </location>
</feature>
<feature type="region of interest" description="Disordered" evidence="1">
    <location>
        <begin position="31"/>
        <end position="68"/>
    </location>
</feature>
<dbReference type="PANTHER" id="PTHR34700">
    <property type="entry name" value="POTASSIUM BINDING PROTEIN KBP"/>
    <property type="match status" value="1"/>
</dbReference>
<dbReference type="SUPFAM" id="SSF54106">
    <property type="entry name" value="LysM domain"/>
    <property type="match status" value="1"/>
</dbReference>
<dbReference type="EMBL" id="CP054142">
    <property type="protein sequence ID" value="QTQ15078.1"/>
    <property type="molecule type" value="Genomic_DNA"/>
</dbReference>
<keyword evidence="2" id="KW-0812">Transmembrane</keyword>
<keyword evidence="5" id="KW-1185">Reference proteome</keyword>
<dbReference type="AlphaFoldDB" id="A0A975F6A2"/>
<sequence length="305" mass="33485">MTIDENNKLSALISDLESGEKNNISINLVNRPAEEREEPANFELVPESEVPDIDFDLGDSLGSESAAEKTQGGLLAAADAVKSDDDNFFDLPDFDADSDKPDFADRSNLSDQSGETNGINSTENFDKDGQSRTEDGLSFDDFYDKETLEGSGVSSEEVKKTKRHVIICLICAVICITATVLILFVVPSKLNLRTKKANKDAVKITPVAVEQPLAPPPEKPAPARSPAKENEIVVPPTPQVVPVVPAAKPESKKNISYKIKWGDTLWDISDAYYRNPWKYRKIANYNRIKNPDHIIAGTTIIIPAE</sequence>
<organism evidence="4 5">
    <name type="scientific">Treponema parvum</name>
    <dbReference type="NCBI Taxonomy" id="138851"/>
    <lineage>
        <taxon>Bacteria</taxon>
        <taxon>Pseudomonadati</taxon>
        <taxon>Spirochaetota</taxon>
        <taxon>Spirochaetia</taxon>
        <taxon>Spirochaetales</taxon>
        <taxon>Treponemataceae</taxon>
        <taxon>Treponema</taxon>
    </lineage>
</organism>
<keyword evidence="2" id="KW-1133">Transmembrane helix</keyword>
<evidence type="ECO:0000313" key="5">
    <source>
        <dbReference type="Proteomes" id="UP000671908"/>
    </source>
</evidence>
<gene>
    <name evidence="4" type="ORF">HRQ91_00715</name>
</gene>
<keyword evidence="2" id="KW-0472">Membrane</keyword>
<name>A0A975F6A2_9SPIR</name>
<dbReference type="SMART" id="SM00257">
    <property type="entry name" value="LysM"/>
    <property type="match status" value="1"/>
</dbReference>
<dbReference type="KEGG" id="tpav:HRQ91_00715"/>
<dbReference type="CDD" id="cd00118">
    <property type="entry name" value="LysM"/>
    <property type="match status" value="1"/>
</dbReference>
<dbReference type="Pfam" id="PF01476">
    <property type="entry name" value="LysM"/>
    <property type="match status" value="1"/>
</dbReference>
<reference evidence="4 5" key="1">
    <citation type="journal article" date="2021" name="Microbiol. Resour. Announc.">
        <title>Complete Genome Sequences of Three Human Oral Treponema parvum Isolates.</title>
        <authorList>
            <person name="Zeng H."/>
            <person name="Watt R.M."/>
        </authorList>
    </citation>
    <scope>NUCLEOTIDE SEQUENCE [LARGE SCALE GENOMIC DNA]</scope>
    <source>
        <strain evidence="4 5">ATCC 700770</strain>
    </source>
</reference>
<evidence type="ECO:0000313" key="4">
    <source>
        <dbReference type="EMBL" id="QTQ15078.1"/>
    </source>
</evidence>
<feature type="region of interest" description="Disordered" evidence="1">
    <location>
        <begin position="99"/>
        <end position="138"/>
    </location>
</feature>
<dbReference type="InterPro" id="IPR036779">
    <property type="entry name" value="LysM_dom_sf"/>
</dbReference>
<feature type="compositionally biased region" description="Polar residues" evidence="1">
    <location>
        <begin position="107"/>
        <end position="123"/>
    </location>
</feature>
<accession>A0A975F6A2</accession>
<feature type="compositionally biased region" description="Basic and acidic residues" evidence="1">
    <location>
        <begin position="124"/>
        <end position="135"/>
    </location>
</feature>
<protein>
    <submittedName>
        <fullName evidence="4">LysM peptidoglycan-binding domain-containing protein</fullName>
    </submittedName>
</protein>
<proteinExistence type="predicted"/>
<dbReference type="Gene3D" id="3.10.350.10">
    <property type="entry name" value="LysM domain"/>
    <property type="match status" value="1"/>
</dbReference>
<feature type="domain" description="LysM" evidence="3">
    <location>
        <begin position="255"/>
        <end position="302"/>
    </location>
</feature>
<dbReference type="PANTHER" id="PTHR34700:SF4">
    <property type="entry name" value="PHAGE-LIKE ELEMENT PBSX PROTEIN XKDP"/>
    <property type="match status" value="1"/>
</dbReference>
<evidence type="ECO:0000256" key="2">
    <source>
        <dbReference type="SAM" id="Phobius"/>
    </source>
</evidence>
<evidence type="ECO:0000256" key="1">
    <source>
        <dbReference type="SAM" id="MobiDB-lite"/>
    </source>
</evidence>
<dbReference type="InterPro" id="IPR052196">
    <property type="entry name" value="Bact_Kbp"/>
</dbReference>
<dbReference type="Proteomes" id="UP000671908">
    <property type="component" value="Chromosome"/>
</dbReference>